<protein>
    <submittedName>
        <fullName evidence="1">Uncharacterized protein</fullName>
    </submittedName>
</protein>
<dbReference type="RefSeq" id="WP_157370059.1">
    <property type="nucleotide sequence ID" value="NZ_LT838813.1"/>
</dbReference>
<accession>A0A1W2H086</accession>
<sequence length="46" mass="5322">MKLLKNKSIEAQSLQSDIIRLDREINALVYELYGLTEEEIRIEEGG</sequence>
<keyword evidence="2" id="KW-1185">Reference proteome</keyword>
<dbReference type="Proteomes" id="UP000192333">
    <property type="component" value="Chromosome I"/>
</dbReference>
<dbReference type="EMBL" id="LT838813">
    <property type="protein sequence ID" value="SMD42184.1"/>
    <property type="molecule type" value="Genomic_DNA"/>
</dbReference>
<evidence type="ECO:0000313" key="1">
    <source>
        <dbReference type="EMBL" id="SMD42184.1"/>
    </source>
</evidence>
<evidence type="ECO:0000313" key="2">
    <source>
        <dbReference type="Proteomes" id="UP000192333"/>
    </source>
</evidence>
<dbReference type="OrthoDB" id="966023at2"/>
<gene>
    <name evidence="1" type="ORF">SAMN00777080_0724</name>
</gene>
<organism evidence="1 2">
    <name type="scientific">Aquiflexum balticum DSM 16537</name>
    <dbReference type="NCBI Taxonomy" id="758820"/>
    <lineage>
        <taxon>Bacteria</taxon>
        <taxon>Pseudomonadati</taxon>
        <taxon>Bacteroidota</taxon>
        <taxon>Cytophagia</taxon>
        <taxon>Cytophagales</taxon>
        <taxon>Cyclobacteriaceae</taxon>
        <taxon>Aquiflexum</taxon>
    </lineage>
</organism>
<dbReference type="AlphaFoldDB" id="A0A1W2H086"/>
<proteinExistence type="predicted"/>
<dbReference type="STRING" id="758820.SAMN00777080_0724"/>
<name>A0A1W2H086_9BACT</name>
<reference evidence="2" key="1">
    <citation type="submission" date="2017-04" db="EMBL/GenBank/DDBJ databases">
        <authorList>
            <person name="Varghese N."/>
            <person name="Submissions S."/>
        </authorList>
    </citation>
    <scope>NUCLEOTIDE SEQUENCE [LARGE SCALE GENOMIC DNA]</scope>
    <source>
        <strain evidence="2">DSM 16537</strain>
    </source>
</reference>